<feature type="non-terminal residue" evidence="2">
    <location>
        <position position="223"/>
    </location>
</feature>
<dbReference type="PANTHER" id="PTHR46112">
    <property type="entry name" value="AMINOPEPTIDASE"/>
    <property type="match status" value="1"/>
</dbReference>
<accession>A0A0P9F6G0</accession>
<feature type="non-terminal residue" evidence="2">
    <location>
        <position position="1"/>
    </location>
</feature>
<comment type="caution">
    <text evidence="2">The sequence shown here is derived from an EMBL/GenBank/DDBJ whole genome shotgun (WGS) entry which is preliminary data.</text>
</comment>
<dbReference type="InterPro" id="IPR050659">
    <property type="entry name" value="Peptidase_M24B"/>
</dbReference>
<evidence type="ECO:0000313" key="3">
    <source>
        <dbReference type="Proteomes" id="UP000050509"/>
    </source>
</evidence>
<sequence>PSACHPAPGRRQGALQRLAADLGLDGKRLGAEYTNMRVLELRAIEQAAPEAVVGDATGILASLRMAKDGEELAAMRTAVQIVEQALEHAVGQIRVGMTERELAEIWDGAMRAAGSSPSFETIIASGPNAANPHHSNTDRAFQPGDFIIMDGGAWYGGYASDITRTIALGEPSAEARRIYELVQAANAAGRAAARPGASGEQIDAAARAVITDGGYGPQFVHRT</sequence>
<keyword evidence="3" id="KW-1185">Reference proteome</keyword>
<dbReference type="Pfam" id="PF00557">
    <property type="entry name" value="Peptidase_M24"/>
    <property type="match status" value="1"/>
</dbReference>
<dbReference type="EMBL" id="LJCR01003236">
    <property type="protein sequence ID" value="KPV47788.1"/>
    <property type="molecule type" value="Genomic_DNA"/>
</dbReference>
<reference evidence="2 3" key="1">
    <citation type="submission" date="2015-09" db="EMBL/GenBank/DDBJ databases">
        <title>Draft genome sequence of Kouleothrix aurantiaca JCM 19913.</title>
        <authorList>
            <person name="Hemp J."/>
        </authorList>
    </citation>
    <scope>NUCLEOTIDE SEQUENCE [LARGE SCALE GENOMIC DNA]</scope>
    <source>
        <strain evidence="2 3">COM-B</strain>
    </source>
</reference>
<evidence type="ECO:0000259" key="1">
    <source>
        <dbReference type="Pfam" id="PF00557"/>
    </source>
</evidence>
<dbReference type="AlphaFoldDB" id="A0A0P9F6G0"/>
<protein>
    <submittedName>
        <fullName evidence="2">Peptidase M24</fullName>
    </submittedName>
</protein>
<dbReference type="Proteomes" id="UP000050509">
    <property type="component" value="Unassembled WGS sequence"/>
</dbReference>
<dbReference type="Gene3D" id="3.90.230.10">
    <property type="entry name" value="Creatinase/methionine aminopeptidase superfamily"/>
    <property type="match status" value="1"/>
</dbReference>
<dbReference type="InterPro" id="IPR036005">
    <property type="entry name" value="Creatinase/aminopeptidase-like"/>
</dbReference>
<organism evidence="2 3">
    <name type="scientific">Kouleothrix aurantiaca</name>
    <dbReference type="NCBI Taxonomy" id="186479"/>
    <lineage>
        <taxon>Bacteria</taxon>
        <taxon>Bacillati</taxon>
        <taxon>Chloroflexota</taxon>
        <taxon>Chloroflexia</taxon>
        <taxon>Chloroflexales</taxon>
        <taxon>Roseiflexineae</taxon>
        <taxon>Roseiflexaceae</taxon>
        <taxon>Kouleothrix</taxon>
    </lineage>
</organism>
<evidence type="ECO:0000313" key="2">
    <source>
        <dbReference type="EMBL" id="KPV47788.1"/>
    </source>
</evidence>
<gene>
    <name evidence="2" type="ORF">SE17_41555</name>
</gene>
<dbReference type="PANTHER" id="PTHR46112:SF3">
    <property type="entry name" value="AMINOPEPTIDASE YPDF"/>
    <property type="match status" value="1"/>
</dbReference>
<feature type="domain" description="Peptidase M24" evidence="1">
    <location>
        <begin position="74"/>
        <end position="223"/>
    </location>
</feature>
<proteinExistence type="predicted"/>
<dbReference type="InterPro" id="IPR000994">
    <property type="entry name" value="Pept_M24"/>
</dbReference>
<dbReference type="SUPFAM" id="SSF55920">
    <property type="entry name" value="Creatinase/aminopeptidase"/>
    <property type="match status" value="1"/>
</dbReference>
<name>A0A0P9F6G0_9CHLR</name>